<proteinExistence type="predicted"/>
<accession>A0A9W9Z209</accession>
<feature type="compositionally biased region" description="Basic and acidic residues" evidence="1">
    <location>
        <begin position="88"/>
        <end position="97"/>
    </location>
</feature>
<gene>
    <name evidence="2" type="ORF">OS493_020637</name>
</gene>
<evidence type="ECO:0000313" key="2">
    <source>
        <dbReference type="EMBL" id="KAJ7372203.1"/>
    </source>
</evidence>
<protein>
    <submittedName>
        <fullName evidence="2">Uncharacterized protein</fullName>
    </submittedName>
</protein>
<feature type="region of interest" description="Disordered" evidence="1">
    <location>
        <begin position="86"/>
        <end position="116"/>
    </location>
</feature>
<comment type="caution">
    <text evidence="2">The sequence shown here is derived from an EMBL/GenBank/DDBJ whole genome shotgun (WGS) entry which is preliminary data.</text>
</comment>
<feature type="compositionally biased region" description="Polar residues" evidence="1">
    <location>
        <begin position="98"/>
        <end position="110"/>
    </location>
</feature>
<organism evidence="2 3">
    <name type="scientific">Desmophyllum pertusum</name>
    <dbReference type="NCBI Taxonomy" id="174260"/>
    <lineage>
        <taxon>Eukaryota</taxon>
        <taxon>Metazoa</taxon>
        <taxon>Cnidaria</taxon>
        <taxon>Anthozoa</taxon>
        <taxon>Hexacorallia</taxon>
        <taxon>Scleractinia</taxon>
        <taxon>Caryophylliina</taxon>
        <taxon>Caryophylliidae</taxon>
        <taxon>Desmophyllum</taxon>
    </lineage>
</organism>
<dbReference type="EMBL" id="MU826838">
    <property type="protein sequence ID" value="KAJ7372203.1"/>
    <property type="molecule type" value="Genomic_DNA"/>
</dbReference>
<sequence>MEIPWVRGWAFVGVLERKQWGHERARHTNHQRHQQTPCSFVRICVQTKRKQHHCMLPRRFPMETECYDLEAVGVEWSHQLCSSQRRNGTAERPDFRQTDQLQALSASSAKETAIHV</sequence>
<reference evidence="2" key="1">
    <citation type="submission" date="2023-01" db="EMBL/GenBank/DDBJ databases">
        <title>Genome assembly of the deep-sea coral Lophelia pertusa.</title>
        <authorList>
            <person name="Herrera S."/>
            <person name="Cordes E."/>
        </authorList>
    </citation>
    <scope>NUCLEOTIDE SEQUENCE</scope>
    <source>
        <strain evidence="2">USNM1676648</strain>
        <tissue evidence="2">Polyp</tissue>
    </source>
</reference>
<dbReference type="AlphaFoldDB" id="A0A9W9Z209"/>
<evidence type="ECO:0000256" key="1">
    <source>
        <dbReference type="SAM" id="MobiDB-lite"/>
    </source>
</evidence>
<dbReference type="Proteomes" id="UP001163046">
    <property type="component" value="Unassembled WGS sequence"/>
</dbReference>
<name>A0A9W9Z209_9CNID</name>
<keyword evidence="3" id="KW-1185">Reference proteome</keyword>
<evidence type="ECO:0000313" key="3">
    <source>
        <dbReference type="Proteomes" id="UP001163046"/>
    </source>
</evidence>